<keyword evidence="1" id="KW-0805">Transcription regulation</keyword>
<proteinExistence type="predicted"/>
<dbReference type="SMART" id="SM00342">
    <property type="entry name" value="HTH_ARAC"/>
    <property type="match status" value="1"/>
</dbReference>
<protein>
    <submittedName>
        <fullName evidence="4">AraC family transcriptional regulator</fullName>
    </submittedName>
</protein>
<keyword evidence="2" id="KW-0804">Transcription</keyword>
<dbReference type="InterPro" id="IPR009057">
    <property type="entry name" value="Homeodomain-like_sf"/>
</dbReference>
<dbReference type="InterPro" id="IPR018060">
    <property type="entry name" value="HTH_AraC"/>
</dbReference>
<dbReference type="Proteomes" id="UP001216907">
    <property type="component" value="Unassembled WGS sequence"/>
</dbReference>
<dbReference type="RefSeq" id="WP_277864500.1">
    <property type="nucleotide sequence ID" value="NZ_JARRAG010000003.1"/>
</dbReference>
<feature type="domain" description="HTH araC/xylS-type" evidence="3">
    <location>
        <begin position="200"/>
        <end position="298"/>
    </location>
</feature>
<accession>A0ABT6FLD4</accession>
<dbReference type="PROSITE" id="PS01124">
    <property type="entry name" value="HTH_ARAC_FAMILY_2"/>
    <property type="match status" value="1"/>
</dbReference>
<dbReference type="PANTHER" id="PTHR43436">
    <property type="entry name" value="ARAC-FAMILY TRANSCRIPTIONAL REGULATOR"/>
    <property type="match status" value="1"/>
</dbReference>
<dbReference type="InterPro" id="IPR009594">
    <property type="entry name" value="Tscrpt_reg_HTH_AraC_N"/>
</dbReference>
<evidence type="ECO:0000313" key="4">
    <source>
        <dbReference type="EMBL" id="MDG3008173.1"/>
    </source>
</evidence>
<dbReference type="Gene3D" id="1.10.10.60">
    <property type="entry name" value="Homeodomain-like"/>
    <property type="match status" value="2"/>
</dbReference>
<organism evidence="4 5">
    <name type="scientific">Paludisphaera mucosa</name>
    <dbReference type="NCBI Taxonomy" id="3030827"/>
    <lineage>
        <taxon>Bacteria</taxon>
        <taxon>Pseudomonadati</taxon>
        <taxon>Planctomycetota</taxon>
        <taxon>Planctomycetia</taxon>
        <taxon>Isosphaerales</taxon>
        <taxon>Isosphaeraceae</taxon>
        <taxon>Paludisphaera</taxon>
    </lineage>
</organism>
<dbReference type="SUPFAM" id="SSF46689">
    <property type="entry name" value="Homeodomain-like"/>
    <property type="match status" value="2"/>
</dbReference>
<dbReference type="Pfam" id="PF06719">
    <property type="entry name" value="AraC_N"/>
    <property type="match status" value="1"/>
</dbReference>
<dbReference type="PANTHER" id="PTHR43436:SF2">
    <property type="entry name" value="ARAC_XYLS FAMILY TRANSCRIPTIONAL REGULATOR"/>
    <property type="match status" value="1"/>
</dbReference>
<evidence type="ECO:0000256" key="2">
    <source>
        <dbReference type="ARBA" id="ARBA00023163"/>
    </source>
</evidence>
<dbReference type="EMBL" id="JARRAG010000003">
    <property type="protein sequence ID" value="MDG3008173.1"/>
    <property type="molecule type" value="Genomic_DNA"/>
</dbReference>
<name>A0ABT6FLD4_9BACT</name>
<comment type="caution">
    <text evidence="4">The sequence shown here is derived from an EMBL/GenBank/DDBJ whole genome shotgun (WGS) entry which is preliminary data.</text>
</comment>
<keyword evidence="5" id="KW-1185">Reference proteome</keyword>
<sequence length="306" mass="33536">MKTGNGAEGPHEVRRRLAALLDEVAVQEGLHPTAVDGVRVLRRSEPLARAPMVYHPNIVIVGQGRKRAYLGDEVYTYDAFNYLVSSVPMPAECEADASPEEPILIVAVDVEPAMLGELILEMDELSAPVGPTPRGLSTTPMGEDLCGAVVRLLECLKSPLDSRILGRQMVREIAYRVLLGEQGGSLRALASRDDHFARIARVVRYIHAEHARPLGVEELARRAGMSAAVFHQHFKLVTASSPLQYLKRIRLDRARRLMAHDGYNAGAAARAVGYESPSQFSREFKRLFGATPVEEAGQTRARLIAG</sequence>
<dbReference type="Pfam" id="PF12833">
    <property type="entry name" value="HTH_18"/>
    <property type="match status" value="1"/>
</dbReference>
<evidence type="ECO:0000256" key="1">
    <source>
        <dbReference type="ARBA" id="ARBA00023015"/>
    </source>
</evidence>
<reference evidence="4 5" key="1">
    <citation type="submission" date="2023-03" db="EMBL/GenBank/DDBJ databases">
        <title>Paludisphaera mucosa sp. nov. a novel planctomycete from northern fen.</title>
        <authorList>
            <person name="Ivanova A."/>
        </authorList>
    </citation>
    <scope>NUCLEOTIDE SEQUENCE [LARGE SCALE GENOMIC DNA]</scope>
    <source>
        <strain evidence="4 5">Pla2</strain>
    </source>
</reference>
<gene>
    <name evidence="4" type="ORF">PZE19_30775</name>
</gene>
<evidence type="ECO:0000259" key="3">
    <source>
        <dbReference type="PROSITE" id="PS01124"/>
    </source>
</evidence>
<evidence type="ECO:0000313" key="5">
    <source>
        <dbReference type="Proteomes" id="UP001216907"/>
    </source>
</evidence>